<evidence type="ECO:0000313" key="3">
    <source>
        <dbReference type="Proteomes" id="UP000019149"/>
    </source>
</evidence>
<dbReference type="CTD" id="36345881"/>
<feature type="region of interest" description="Disordered" evidence="1">
    <location>
        <begin position="152"/>
        <end position="180"/>
    </location>
</feature>
<sequence>MTEGILDETFFKENRMFHTCYNLLLMNVFRFSPLENLTSKLYKVSLFPHQNDTNFSALSFIVTFFPTMAARSVLILAALLNLAFLNVESRTIAGPKFFSNASTIYMKSKIGTTIKSASLKDAKKEGEEVGKEELPDPISAVAVESANKTLNPTHNEKVDEFIEESDFDDGSKKEGSSDVSEDKKIRILQQYVSIHGKRSKCADVFYGCNGVLRDDDDSEELDYEANEVDNGYYDPKRKSAFNEDNKEVKDGEGHDIYDDIDFDNIEDDDEDDKEDVEEDQENMEDLEGTIVKDNISSDNADDNNENKSGNENDEAENASVDKEKNF</sequence>
<evidence type="ECO:0000256" key="1">
    <source>
        <dbReference type="SAM" id="MobiDB-lite"/>
    </source>
</evidence>
<name>W6U927_ECHGR</name>
<gene>
    <name evidence="2" type="ORF">EGR_10166</name>
</gene>
<comment type="caution">
    <text evidence="2">The sequence shown here is derived from an EMBL/GenBank/DDBJ whole genome shotgun (WGS) entry which is preliminary data.</text>
</comment>
<feature type="compositionally biased region" description="Acidic residues" evidence="1">
    <location>
        <begin position="214"/>
        <end position="227"/>
    </location>
</feature>
<keyword evidence="3" id="KW-1185">Reference proteome</keyword>
<organism evidence="2 3">
    <name type="scientific">Echinococcus granulosus</name>
    <name type="common">Hydatid tapeworm</name>
    <dbReference type="NCBI Taxonomy" id="6210"/>
    <lineage>
        <taxon>Eukaryota</taxon>
        <taxon>Metazoa</taxon>
        <taxon>Spiralia</taxon>
        <taxon>Lophotrochozoa</taxon>
        <taxon>Platyhelminthes</taxon>
        <taxon>Cestoda</taxon>
        <taxon>Eucestoda</taxon>
        <taxon>Cyclophyllidea</taxon>
        <taxon>Taeniidae</taxon>
        <taxon>Echinococcus</taxon>
        <taxon>Echinococcus granulosus group</taxon>
    </lineage>
</organism>
<feature type="compositionally biased region" description="Basic and acidic residues" evidence="1">
    <location>
        <begin position="234"/>
        <end position="257"/>
    </location>
</feature>
<protein>
    <submittedName>
        <fullName evidence="2">Uncharacterized protein</fullName>
    </submittedName>
</protein>
<feature type="compositionally biased region" description="Basic and acidic residues" evidence="1">
    <location>
        <begin position="169"/>
        <end position="180"/>
    </location>
</feature>
<accession>W6U927</accession>
<dbReference type="Proteomes" id="UP000019149">
    <property type="component" value="Unassembled WGS sequence"/>
</dbReference>
<dbReference type="KEGG" id="egl:EGR_10166"/>
<dbReference type="OMA" id="HDINNDT"/>
<dbReference type="OrthoDB" id="6306632at2759"/>
<feature type="compositionally biased region" description="Acidic residues" evidence="1">
    <location>
        <begin position="258"/>
        <end position="287"/>
    </location>
</feature>
<evidence type="ECO:0000313" key="2">
    <source>
        <dbReference type="EMBL" id="EUB54982.1"/>
    </source>
</evidence>
<dbReference type="GeneID" id="36345881"/>
<feature type="region of interest" description="Disordered" evidence="1">
    <location>
        <begin position="212"/>
        <end position="326"/>
    </location>
</feature>
<reference evidence="2 3" key="1">
    <citation type="journal article" date="2013" name="Nat. Genet.">
        <title>The genome of the hydatid tapeworm Echinococcus granulosus.</title>
        <authorList>
            <person name="Zheng H."/>
            <person name="Zhang W."/>
            <person name="Zhang L."/>
            <person name="Zhang Z."/>
            <person name="Li J."/>
            <person name="Lu G."/>
            <person name="Zhu Y."/>
            <person name="Wang Y."/>
            <person name="Huang Y."/>
            <person name="Liu J."/>
            <person name="Kang H."/>
            <person name="Chen J."/>
            <person name="Wang L."/>
            <person name="Chen A."/>
            <person name="Yu S."/>
            <person name="Gao Z."/>
            <person name="Jin L."/>
            <person name="Gu W."/>
            <person name="Wang Z."/>
            <person name="Zhao L."/>
            <person name="Shi B."/>
            <person name="Wen H."/>
            <person name="Lin R."/>
            <person name="Jones M.K."/>
            <person name="Brejova B."/>
            <person name="Vinar T."/>
            <person name="Zhao G."/>
            <person name="McManus D.P."/>
            <person name="Chen Z."/>
            <person name="Zhou Y."/>
            <person name="Wang S."/>
        </authorList>
    </citation>
    <scope>NUCLEOTIDE SEQUENCE [LARGE SCALE GENOMIC DNA]</scope>
</reference>
<proteinExistence type="predicted"/>
<dbReference type="AlphaFoldDB" id="W6U927"/>
<dbReference type="EMBL" id="APAU02000195">
    <property type="protein sequence ID" value="EUB54982.1"/>
    <property type="molecule type" value="Genomic_DNA"/>
</dbReference>
<dbReference type="RefSeq" id="XP_024346178.1">
    <property type="nucleotide sequence ID" value="XM_024499415.1"/>
</dbReference>